<dbReference type="GO" id="GO:0004519">
    <property type="term" value="F:endonuclease activity"/>
    <property type="evidence" value="ECO:0007669"/>
    <property type="project" value="UniProtKB-KW"/>
</dbReference>
<dbReference type="CDD" id="cd06260">
    <property type="entry name" value="DUF820-like"/>
    <property type="match status" value="1"/>
</dbReference>
<evidence type="ECO:0000313" key="4">
    <source>
        <dbReference type="Proteomes" id="UP000029738"/>
    </source>
</evidence>
<dbReference type="InterPro" id="IPR008538">
    <property type="entry name" value="Uma2"/>
</dbReference>
<dbReference type="SUPFAM" id="SSF52980">
    <property type="entry name" value="Restriction endonuclease-like"/>
    <property type="match status" value="1"/>
</dbReference>
<dbReference type="RefSeq" id="WP_038073150.1">
    <property type="nucleotide sequence ID" value="NZ_JHEG04000001.1"/>
</dbReference>
<dbReference type="PANTHER" id="PTHR36558:SF1">
    <property type="entry name" value="RESTRICTION ENDONUCLEASE DOMAIN-CONTAINING PROTEIN-RELATED"/>
    <property type="match status" value="1"/>
</dbReference>
<dbReference type="STRING" id="1479485.DA73_0211890"/>
<name>A0A0C1R3Z3_9CYAN</name>
<dbReference type="EMBL" id="JHEG02000037">
    <property type="protein sequence ID" value="KIE12259.1"/>
    <property type="molecule type" value="Genomic_DNA"/>
</dbReference>
<accession>A0A0C1R3Z3</accession>
<dbReference type="AlphaFoldDB" id="A0A0C1R3Z3"/>
<keyword evidence="2" id="KW-0255">Endonuclease</keyword>
<organism evidence="3">
    <name type="scientific">Tolypothrix bouteillei VB521301</name>
    <dbReference type="NCBI Taxonomy" id="1479485"/>
    <lineage>
        <taxon>Bacteria</taxon>
        <taxon>Bacillati</taxon>
        <taxon>Cyanobacteriota</taxon>
        <taxon>Cyanophyceae</taxon>
        <taxon>Nostocales</taxon>
        <taxon>Tolypothrichaceae</taxon>
        <taxon>Tolypothrix</taxon>
    </lineage>
</organism>
<dbReference type="PANTHER" id="PTHR36558">
    <property type="entry name" value="GLR1098 PROTEIN"/>
    <property type="match status" value="1"/>
</dbReference>
<protein>
    <submittedName>
        <fullName evidence="2">Uma2 family endonuclease</fullName>
    </submittedName>
</protein>
<evidence type="ECO:0000313" key="3">
    <source>
        <dbReference type="EMBL" id="KIE12259.1"/>
    </source>
</evidence>
<proteinExistence type="predicted"/>
<keyword evidence="2" id="KW-0540">Nuclease</keyword>
<gene>
    <name evidence="3" type="ORF">DA73_0211890</name>
    <name evidence="2" type="ORF">DA73_0400036980</name>
</gene>
<sequence length="196" mass="23480">MVLQVEKRYYTPQEYLELEEQAEFRSEYIDGEIIPMPGGTTNHNKIALNFCRKFPLTLQEKDYEVYMVDVKLWIHRYRLYTYPDVMVVKEEPVYEGNNKTAITNPMLIVEVLSKSTQAFDKTDKFKYYRSIPAFQEYILIDQYSFSIEQYFKKTEGEWTFKEYEGEEAVLVLNSVDFQISFKDIYARVNFEVSEEE</sequence>
<reference evidence="2" key="2">
    <citation type="submission" date="2019-11" db="EMBL/GenBank/DDBJ databases">
        <title>Improved Assembly of Tolypothrix boutellei genome.</title>
        <authorList>
            <person name="Sarangi A.N."/>
            <person name="Mukherjee M."/>
            <person name="Ghosh S."/>
            <person name="Singh D."/>
            <person name="Das A."/>
            <person name="Kant S."/>
            <person name="Prusty A."/>
            <person name="Tripathy S."/>
        </authorList>
    </citation>
    <scope>NUCLEOTIDE SEQUENCE</scope>
    <source>
        <strain evidence="2">VB521301</strain>
    </source>
</reference>
<dbReference type="InterPro" id="IPR012296">
    <property type="entry name" value="Nuclease_put_TT1808"/>
</dbReference>
<feature type="domain" description="Putative restriction endonuclease" evidence="1">
    <location>
        <begin position="13"/>
        <end position="175"/>
    </location>
</feature>
<dbReference type="Gene3D" id="3.90.1570.10">
    <property type="entry name" value="tt1808, chain A"/>
    <property type="match status" value="1"/>
</dbReference>
<keyword evidence="2" id="KW-0378">Hydrolase</keyword>
<evidence type="ECO:0000259" key="1">
    <source>
        <dbReference type="Pfam" id="PF05685"/>
    </source>
</evidence>
<keyword evidence="4" id="KW-1185">Reference proteome</keyword>
<dbReference type="Pfam" id="PF05685">
    <property type="entry name" value="Uma2"/>
    <property type="match status" value="1"/>
</dbReference>
<dbReference type="Proteomes" id="UP000029738">
    <property type="component" value="Unassembled WGS sequence"/>
</dbReference>
<dbReference type="OrthoDB" id="424506at2"/>
<dbReference type="InterPro" id="IPR011335">
    <property type="entry name" value="Restrct_endonuc-II-like"/>
</dbReference>
<dbReference type="EMBL" id="JHEG04000001">
    <property type="protein sequence ID" value="KAF3890425.1"/>
    <property type="molecule type" value="Genomic_DNA"/>
</dbReference>
<evidence type="ECO:0000313" key="2">
    <source>
        <dbReference type="EMBL" id="KAF3890425.1"/>
    </source>
</evidence>
<reference evidence="3" key="1">
    <citation type="journal article" date="2015" name="Genome Announc.">
        <title>Draft Genome Sequence of Tolypothrix boutellei Strain VB521301.</title>
        <authorList>
            <person name="Chandrababunaidu M.M."/>
            <person name="Singh D."/>
            <person name="Sen D."/>
            <person name="Bhan S."/>
            <person name="Das S."/>
            <person name="Gupta A."/>
            <person name="Adhikary S.P."/>
            <person name="Tripathy S."/>
        </authorList>
    </citation>
    <scope>NUCLEOTIDE SEQUENCE</scope>
    <source>
        <strain evidence="3">VB521301</strain>
    </source>
</reference>
<comment type="caution">
    <text evidence="3">The sequence shown here is derived from an EMBL/GenBank/DDBJ whole genome shotgun (WGS) entry which is preliminary data.</text>
</comment>